<evidence type="ECO:0000256" key="3">
    <source>
        <dbReference type="SAM" id="MobiDB-lite"/>
    </source>
</evidence>
<reference evidence="5 6" key="1">
    <citation type="journal article" date="2021" name="Cell">
        <title>Tracing the genetic footprints of vertebrate landing in non-teleost ray-finned fishes.</title>
        <authorList>
            <person name="Bi X."/>
            <person name="Wang K."/>
            <person name="Yang L."/>
            <person name="Pan H."/>
            <person name="Jiang H."/>
            <person name="Wei Q."/>
            <person name="Fang M."/>
            <person name="Yu H."/>
            <person name="Zhu C."/>
            <person name="Cai Y."/>
            <person name="He Y."/>
            <person name="Gan X."/>
            <person name="Zeng H."/>
            <person name="Yu D."/>
            <person name="Zhu Y."/>
            <person name="Jiang H."/>
            <person name="Qiu Q."/>
            <person name="Yang H."/>
            <person name="Zhang Y.E."/>
            <person name="Wang W."/>
            <person name="Zhu M."/>
            <person name="He S."/>
            <person name="Zhang G."/>
        </authorList>
    </citation>
    <scope>NUCLEOTIDE SEQUENCE [LARGE SCALE GENOMIC DNA]</scope>
    <source>
        <strain evidence="5">Bchr_013</strain>
    </source>
</reference>
<dbReference type="AlphaFoldDB" id="A0A8X7X9Y3"/>
<dbReference type="Proteomes" id="UP000886611">
    <property type="component" value="Unassembled WGS sequence"/>
</dbReference>
<dbReference type="GO" id="GO:0097157">
    <property type="term" value="F:pre-mRNA intronic binding"/>
    <property type="evidence" value="ECO:0007669"/>
    <property type="project" value="TreeGrafter"/>
</dbReference>
<dbReference type="InterPro" id="IPR000504">
    <property type="entry name" value="RRM_dom"/>
</dbReference>
<keyword evidence="1 2" id="KW-0694">RNA-binding</keyword>
<feature type="region of interest" description="Disordered" evidence="3">
    <location>
        <begin position="398"/>
        <end position="420"/>
    </location>
</feature>
<dbReference type="GO" id="GO:0005689">
    <property type="term" value="C:U12-type spliceosomal complex"/>
    <property type="evidence" value="ECO:0007669"/>
    <property type="project" value="TreeGrafter"/>
</dbReference>
<dbReference type="EMBL" id="JAATIS010003638">
    <property type="protein sequence ID" value="KAG2463973.1"/>
    <property type="molecule type" value="Genomic_DNA"/>
</dbReference>
<evidence type="ECO:0000256" key="2">
    <source>
        <dbReference type="PROSITE-ProRule" id="PRU00176"/>
    </source>
</evidence>
<feature type="non-terminal residue" evidence="5">
    <location>
        <position position="420"/>
    </location>
</feature>
<accession>A0A8X7X9Y3</accession>
<dbReference type="SUPFAM" id="SSF54928">
    <property type="entry name" value="RNA-binding domain, RBD"/>
    <property type="match status" value="1"/>
</dbReference>
<protein>
    <submittedName>
        <fullName evidence="5">RBM41 protein</fullName>
    </submittedName>
</protein>
<evidence type="ECO:0000256" key="1">
    <source>
        <dbReference type="ARBA" id="ARBA00022884"/>
    </source>
</evidence>
<dbReference type="InterPro" id="IPR045164">
    <property type="entry name" value="RBM41/RNPC3"/>
</dbReference>
<dbReference type="PANTHER" id="PTHR16105:SF2">
    <property type="entry name" value="RNA-BINDING PROTEIN 41"/>
    <property type="match status" value="1"/>
</dbReference>
<dbReference type="GO" id="GO:0000398">
    <property type="term" value="P:mRNA splicing, via spliceosome"/>
    <property type="evidence" value="ECO:0007669"/>
    <property type="project" value="TreeGrafter"/>
</dbReference>
<evidence type="ECO:0000313" key="6">
    <source>
        <dbReference type="Proteomes" id="UP000886611"/>
    </source>
</evidence>
<sequence>MRRVSSRLLEAEPLPEEQETEGERQLHNLLRQQLDTSVDFQQCLAKKRCFAPAALYKPFGEQAAGVRSLSQFQVLQDQEKEFAQLRDLGLTDSEIELWLNKETKQKTCGLRAEPSAVEDRLRCIKEKITQHKQLLDLPQRFAGSRGLSRREMEIEKAMFQGEDRHSFLRSLYHHDKNVISEGSESSPYHNLDIVSKDLKSTAVQQSSLVFERKPKLSTCNQSEVSPSRTECLESTSKDKICNPPKAQESEEFIGPRRLDLRHPIGKLNASTVECPLKVTEEVQSISEEEIKRNKLTTEEIRQIPKFQNYHPGLPSKVLYLKNLSPRATLSHLISLFSVYQSPASPPLLYRLLTGRLKGQAFITFPDLETATKALELVNGYHLLGKPVIIEFGRGSNSFTSSQTSGRQPAENITTDSKEIP</sequence>
<dbReference type="GO" id="GO:0030626">
    <property type="term" value="F:U12 snRNA binding"/>
    <property type="evidence" value="ECO:0007669"/>
    <property type="project" value="TreeGrafter"/>
</dbReference>
<dbReference type="PANTHER" id="PTHR16105">
    <property type="entry name" value="RNA-BINDING REGION-CONTAINING PROTEIN 3"/>
    <property type="match status" value="1"/>
</dbReference>
<feature type="compositionally biased region" description="Polar residues" evidence="3">
    <location>
        <begin position="398"/>
        <end position="414"/>
    </location>
</feature>
<feature type="region of interest" description="Disordered" evidence="3">
    <location>
        <begin position="1"/>
        <end position="23"/>
    </location>
</feature>
<comment type="caution">
    <text evidence="5">The sequence shown here is derived from an EMBL/GenBank/DDBJ whole genome shotgun (WGS) entry which is preliminary data.</text>
</comment>
<feature type="domain" description="RRM" evidence="4">
    <location>
        <begin position="316"/>
        <end position="394"/>
    </location>
</feature>
<dbReference type="Pfam" id="PF00076">
    <property type="entry name" value="RRM_1"/>
    <property type="match status" value="1"/>
</dbReference>
<organism evidence="5 6">
    <name type="scientific">Polypterus senegalus</name>
    <name type="common">Senegal bichir</name>
    <dbReference type="NCBI Taxonomy" id="55291"/>
    <lineage>
        <taxon>Eukaryota</taxon>
        <taxon>Metazoa</taxon>
        <taxon>Chordata</taxon>
        <taxon>Craniata</taxon>
        <taxon>Vertebrata</taxon>
        <taxon>Euteleostomi</taxon>
        <taxon>Actinopterygii</taxon>
        <taxon>Polypteriformes</taxon>
        <taxon>Polypteridae</taxon>
        <taxon>Polypterus</taxon>
    </lineage>
</organism>
<keyword evidence="6" id="KW-1185">Reference proteome</keyword>
<name>A0A8X7X9Y3_POLSE</name>
<proteinExistence type="predicted"/>
<evidence type="ECO:0000259" key="4">
    <source>
        <dbReference type="PROSITE" id="PS50102"/>
    </source>
</evidence>
<dbReference type="PROSITE" id="PS50102">
    <property type="entry name" value="RRM"/>
    <property type="match status" value="1"/>
</dbReference>
<feature type="non-terminal residue" evidence="5">
    <location>
        <position position="1"/>
    </location>
</feature>
<dbReference type="InterPro" id="IPR035979">
    <property type="entry name" value="RBD_domain_sf"/>
</dbReference>
<gene>
    <name evidence="5" type="primary">Rbm41</name>
    <name evidence="5" type="ORF">GTO96_0002763</name>
</gene>
<dbReference type="Gene3D" id="3.30.70.330">
    <property type="match status" value="1"/>
</dbReference>
<evidence type="ECO:0000313" key="5">
    <source>
        <dbReference type="EMBL" id="KAG2463973.1"/>
    </source>
</evidence>
<dbReference type="SMART" id="SM00360">
    <property type="entry name" value="RRM"/>
    <property type="match status" value="1"/>
</dbReference>
<dbReference type="InterPro" id="IPR012677">
    <property type="entry name" value="Nucleotide-bd_a/b_plait_sf"/>
</dbReference>